<evidence type="ECO:0000256" key="5">
    <source>
        <dbReference type="PROSITE-ProRule" id="PRU00169"/>
    </source>
</evidence>
<name>A0A515EP22_9BURK</name>
<evidence type="ECO:0000256" key="3">
    <source>
        <dbReference type="ARBA" id="ARBA00022553"/>
    </source>
</evidence>
<dbReference type="Gene3D" id="3.40.50.2300">
    <property type="match status" value="1"/>
</dbReference>
<evidence type="ECO:0000259" key="7">
    <source>
        <dbReference type="PROSITE" id="PS50110"/>
    </source>
</evidence>
<evidence type="ECO:0000256" key="1">
    <source>
        <dbReference type="ARBA" id="ARBA00000085"/>
    </source>
</evidence>
<dbReference type="InterPro" id="IPR011006">
    <property type="entry name" value="CheY-like_superfamily"/>
</dbReference>
<dbReference type="CDD" id="cd16922">
    <property type="entry name" value="HATPase_EvgS-ArcB-TorS-like"/>
    <property type="match status" value="1"/>
</dbReference>
<reference evidence="9" key="1">
    <citation type="submission" date="2019-02" db="EMBL/GenBank/DDBJ databases">
        <title>Complete genome sequence of Rhodoferax sp. Gr-4.</title>
        <authorList>
            <person name="Jin L."/>
        </authorList>
    </citation>
    <scope>NUCLEOTIDE SEQUENCE [LARGE SCALE GENOMIC DNA]</scope>
    <source>
        <strain evidence="9">Gr-4</strain>
    </source>
</reference>
<keyword evidence="9" id="KW-1185">Reference proteome</keyword>
<dbReference type="InterPro" id="IPR004358">
    <property type="entry name" value="Sig_transdc_His_kin-like_C"/>
</dbReference>
<dbReference type="AlphaFoldDB" id="A0A515EP22"/>
<dbReference type="SUPFAM" id="SSF55874">
    <property type="entry name" value="ATPase domain of HSP90 chaperone/DNA topoisomerase II/histidine kinase"/>
    <property type="match status" value="1"/>
</dbReference>
<dbReference type="EC" id="2.7.13.3" evidence="2"/>
<reference evidence="9" key="2">
    <citation type="journal article" date="2020" name="Int. J. Syst. Evol. Microbiol.">
        <title>Genomic insights into a novel species Rhodoferax aquaticus sp. nov., isolated from freshwater.</title>
        <authorList>
            <person name="Li T."/>
            <person name="Zhuo Y."/>
            <person name="Jin C.Z."/>
            <person name="Wu X."/>
            <person name="Ko S.R."/>
            <person name="Jin F.J."/>
            <person name="Ahn C.Y."/>
            <person name="Oh H.M."/>
            <person name="Lee H.G."/>
            <person name="Jin L."/>
        </authorList>
    </citation>
    <scope>NUCLEOTIDE SEQUENCE [LARGE SCALE GENOMIC DNA]</scope>
    <source>
        <strain evidence="9">Gr-4</strain>
    </source>
</reference>
<dbReference type="PANTHER" id="PTHR45339:SF1">
    <property type="entry name" value="HYBRID SIGNAL TRANSDUCTION HISTIDINE KINASE J"/>
    <property type="match status" value="1"/>
</dbReference>
<dbReference type="PROSITE" id="PS50109">
    <property type="entry name" value="HIS_KIN"/>
    <property type="match status" value="1"/>
</dbReference>
<dbReference type="SMART" id="SM00387">
    <property type="entry name" value="HATPase_c"/>
    <property type="match status" value="1"/>
</dbReference>
<evidence type="ECO:0000256" key="2">
    <source>
        <dbReference type="ARBA" id="ARBA00012438"/>
    </source>
</evidence>
<evidence type="ECO:0000313" key="9">
    <source>
        <dbReference type="Proteomes" id="UP000317365"/>
    </source>
</evidence>
<keyword evidence="4" id="KW-0902">Two-component regulatory system</keyword>
<sequence>MGAPGRLRQVLSNLSDNAIKFTSAGEVVVALQLSSESKKIIEASFAVSDSGLGIPPEKMQSICEAFSQADASTTRSYGGTGLGLAICASLVELMNGRIRVESVVAEGSTFHFTVRLTCVPDLPAKTAVQASTTPMAEVQQGQLASRHLKVLLVEDHPINQLMLSTILKRAGHSVTIAANGELAVEQFSNSTWDLILMDLQMPVMGGLEATQLIRAKEAAGQRTPIIGVTANARDEDREQCLEAGMDAHLPKPVVIGDLKALIERFCPDLD</sequence>
<dbReference type="Gene3D" id="3.30.565.10">
    <property type="entry name" value="Histidine kinase-like ATPase, C-terminal domain"/>
    <property type="match status" value="1"/>
</dbReference>
<keyword evidence="3 5" id="KW-0597">Phosphoprotein</keyword>
<dbReference type="PRINTS" id="PR00344">
    <property type="entry name" value="BCTRLSENSOR"/>
</dbReference>
<dbReference type="EMBL" id="CP036282">
    <property type="protein sequence ID" value="QDL54380.1"/>
    <property type="molecule type" value="Genomic_DNA"/>
</dbReference>
<evidence type="ECO:0000256" key="4">
    <source>
        <dbReference type="ARBA" id="ARBA00023012"/>
    </source>
</evidence>
<proteinExistence type="predicted"/>
<dbReference type="InterPro" id="IPR001789">
    <property type="entry name" value="Sig_transdc_resp-reg_receiver"/>
</dbReference>
<dbReference type="InterPro" id="IPR003594">
    <property type="entry name" value="HATPase_dom"/>
</dbReference>
<evidence type="ECO:0000259" key="6">
    <source>
        <dbReference type="PROSITE" id="PS50109"/>
    </source>
</evidence>
<dbReference type="GO" id="GO:0000160">
    <property type="term" value="P:phosphorelay signal transduction system"/>
    <property type="evidence" value="ECO:0007669"/>
    <property type="project" value="UniProtKB-KW"/>
</dbReference>
<feature type="domain" description="Histidine kinase" evidence="6">
    <location>
        <begin position="1"/>
        <end position="118"/>
    </location>
</feature>
<dbReference type="InterPro" id="IPR005467">
    <property type="entry name" value="His_kinase_dom"/>
</dbReference>
<feature type="modified residue" description="4-aspartylphosphate" evidence="5">
    <location>
        <position position="198"/>
    </location>
</feature>
<dbReference type="InterPro" id="IPR036890">
    <property type="entry name" value="HATPase_C_sf"/>
</dbReference>
<dbReference type="CDD" id="cd17546">
    <property type="entry name" value="REC_hyHK_CKI1_RcsC-like"/>
    <property type="match status" value="1"/>
</dbReference>
<dbReference type="PANTHER" id="PTHR45339">
    <property type="entry name" value="HYBRID SIGNAL TRANSDUCTION HISTIDINE KINASE J"/>
    <property type="match status" value="1"/>
</dbReference>
<dbReference type="KEGG" id="rhg:EXZ61_09510"/>
<dbReference type="GO" id="GO:0004673">
    <property type="term" value="F:protein histidine kinase activity"/>
    <property type="evidence" value="ECO:0007669"/>
    <property type="project" value="UniProtKB-EC"/>
</dbReference>
<accession>A0A515EP22</accession>
<dbReference type="Pfam" id="PF02518">
    <property type="entry name" value="HATPase_c"/>
    <property type="match status" value="1"/>
</dbReference>
<gene>
    <name evidence="8" type="ORF">EXZ61_09510</name>
</gene>
<dbReference type="SMART" id="SM00448">
    <property type="entry name" value="REC"/>
    <property type="match status" value="1"/>
</dbReference>
<dbReference type="Proteomes" id="UP000317365">
    <property type="component" value="Chromosome"/>
</dbReference>
<feature type="domain" description="Response regulatory" evidence="7">
    <location>
        <begin position="149"/>
        <end position="266"/>
    </location>
</feature>
<comment type="catalytic activity">
    <reaction evidence="1">
        <text>ATP + protein L-histidine = ADP + protein N-phospho-L-histidine.</text>
        <dbReference type="EC" id="2.7.13.3"/>
    </reaction>
</comment>
<organism evidence="8 9">
    <name type="scientific">Rhodoferax aquaticus</name>
    <dbReference type="NCBI Taxonomy" id="2527691"/>
    <lineage>
        <taxon>Bacteria</taxon>
        <taxon>Pseudomonadati</taxon>
        <taxon>Pseudomonadota</taxon>
        <taxon>Betaproteobacteria</taxon>
        <taxon>Burkholderiales</taxon>
        <taxon>Comamonadaceae</taxon>
        <taxon>Rhodoferax</taxon>
    </lineage>
</organism>
<dbReference type="PROSITE" id="PS50110">
    <property type="entry name" value="RESPONSE_REGULATORY"/>
    <property type="match status" value="1"/>
</dbReference>
<protein>
    <recommendedName>
        <fullName evidence="2">histidine kinase</fullName>
        <ecNumber evidence="2">2.7.13.3</ecNumber>
    </recommendedName>
</protein>
<dbReference type="SUPFAM" id="SSF52172">
    <property type="entry name" value="CheY-like"/>
    <property type="match status" value="1"/>
</dbReference>
<dbReference type="Pfam" id="PF00072">
    <property type="entry name" value="Response_reg"/>
    <property type="match status" value="1"/>
</dbReference>
<evidence type="ECO:0000313" key="8">
    <source>
        <dbReference type="EMBL" id="QDL54380.1"/>
    </source>
</evidence>